<reference evidence="3" key="1">
    <citation type="journal article" date="2014" name="Front. Microbiol.">
        <title>High frequency of phylogenetically diverse reductive dehalogenase-homologous genes in deep subseafloor sedimentary metagenomes.</title>
        <authorList>
            <person name="Kawai M."/>
            <person name="Futagami T."/>
            <person name="Toyoda A."/>
            <person name="Takaki Y."/>
            <person name="Nishi S."/>
            <person name="Hori S."/>
            <person name="Arai W."/>
            <person name="Tsubouchi T."/>
            <person name="Morono Y."/>
            <person name="Uchiyama I."/>
            <person name="Ito T."/>
            <person name="Fujiyama A."/>
            <person name="Inagaki F."/>
            <person name="Takami H."/>
        </authorList>
    </citation>
    <scope>NUCLEOTIDE SEQUENCE</scope>
    <source>
        <strain evidence="3">Expedition CK06-06</strain>
    </source>
</reference>
<protein>
    <recommendedName>
        <fullName evidence="2">Enolpyruvate transferase domain-containing protein</fullName>
    </recommendedName>
</protein>
<sequence length="150" mass="15823">SNGAQFAPLTIRGGALRPICYEMPIASAQVKSAVLLAGLYAEGTTKVTEPAKCRDHTERMLKKFGADISVKGLVVCVKGRANLIAKDVDVPGDISSASFFLAGACISKDSSITVKSVGLNPTRTAFLKLLQQMGASISWKYQNSKMAGIS</sequence>
<proteinExistence type="predicted"/>
<keyword evidence="1" id="KW-0808">Transferase</keyword>
<dbReference type="Pfam" id="PF00275">
    <property type="entry name" value="EPSP_synthase"/>
    <property type="match status" value="1"/>
</dbReference>
<gene>
    <name evidence="3" type="ORF">S01H4_21464</name>
</gene>
<dbReference type="AlphaFoldDB" id="X1B7R0"/>
<dbReference type="PANTHER" id="PTHR21090:SF5">
    <property type="entry name" value="PENTAFUNCTIONAL AROM POLYPEPTIDE"/>
    <property type="match status" value="1"/>
</dbReference>
<feature type="domain" description="Enolpyruvate transferase" evidence="2">
    <location>
        <begin position="2"/>
        <end position="143"/>
    </location>
</feature>
<dbReference type="InterPro" id="IPR001986">
    <property type="entry name" value="Enolpyruvate_Tfrase_dom"/>
</dbReference>
<comment type="caution">
    <text evidence="3">The sequence shown here is derived from an EMBL/GenBank/DDBJ whole genome shotgun (WGS) entry which is preliminary data.</text>
</comment>
<accession>X1B7R0</accession>
<dbReference type="InterPro" id="IPR013792">
    <property type="entry name" value="RNA3'P_cycl/enolpyr_Trfase_a/b"/>
</dbReference>
<organism evidence="3">
    <name type="scientific">marine sediment metagenome</name>
    <dbReference type="NCBI Taxonomy" id="412755"/>
    <lineage>
        <taxon>unclassified sequences</taxon>
        <taxon>metagenomes</taxon>
        <taxon>ecological metagenomes</taxon>
    </lineage>
</organism>
<evidence type="ECO:0000259" key="2">
    <source>
        <dbReference type="Pfam" id="PF00275"/>
    </source>
</evidence>
<feature type="non-terminal residue" evidence="3">
    <location>
        <position position="1"/>
    </location>
</feature>
<dbReference type="PANTHER" id="PTHR21090">
    <property type="entry name" value="AROM/DEHYDROQUINATE SYNTHASE"/>
    <property type="match status" value="1"/>
</dbReference>
<name>X1B7R0_9ZZZZ</name>
<dbReference type="GO" id="GO:0009423">
    <property type="term" value="P:chorismate biosynthetic process"/>
    <property type="evidence" value="ECO:0007669"/>
    <property type="project" value="TreeGrafter"/>
</dbReference>
<dbReference type="EMBL" id="BART01009727">
    <property type="protein sequence ID" value="GAG80178.1"/>
    <property type="molecule type" value="Genomic_DNA"/>
</dbReference>
<evidence type="ECO:0000256" key="1">
    <source>
        <dbReference type="ARBA" id="ARBA00022679"/>
    </source>
</evidence>
<dbReference type="Gene3D" id="3.65.10.10">
    <property type="entry name" value="Enolpyruvate transferase domain"/>
    <property type="match status" value="2"/>
</dbReference>
<dbReference type="GO" id="GO:0003866">
    <property type="term" value="F:3-phosphoshikimate 1-carboxyvinyltransferase activity"/>
    <property type="evidence" value="ECO:0007669"/>
    <property type="project" value="TreeGrafter"/>
</dbReference>
<evidence type="ECO:0000313" key="3">
    <source>
        <dbReference type="EMBL" id="GAG80178.1"/>
    </source>
</evidence>
<dbReference type="SUPFAM" id="SSF55205">
    <property type="entry name" value="EPT/RTPC-like"/>
    <property type="match status" value="1"/>
</dbReference>
<dbReference type="InterPro" id="IPR036968">
    <property type="entry name" value="Enolpyruvate_Tfrase_sf"/>
</dbReference>